<evidence type="ECO:0000256" key="6">
    <source>
        <dbReference type="SAM" id="MobiDB-lite"/>
    </source>
</evidence>
<dbReference type="Proteomes" id="UP001190700">
    <property type="component" value="Unassembled WGS sequence"/>
</dbReference>
<keyword evidence="4" id="KW-0067">ATP-binding</keyword>
<reference evidence="7 8" key="1">
    <citation type="journal article" date="2015" name="Genome Biol. Evol.">
        <title>Comparative Genomics of a Bacterivorous Green Alga Reveals Evolutionary Causalities and Consequences of Phago-Mixotrophic Mode of Nutrition.</title>
        <authorList>
            <person name="Burns J.A."/>
            <person name="Paasch A."/>
            <person name="Narechania A."/>
            <person name="Kim E."/>
        </authorList>
    </citation>
    <scope>NUCLEOTIDE SEQUENCE [LARGE SCALE GENOMIC DNA]</scope>
    <source>
        <strain evidence="7 8">PLY_AMNH</strain>
    </source>
</reference>
<feature type="region of interest" description="Disordered" evidence="6">
    <location>
        <begin position="262"/>
        <end position="285"/>
    </location>
</feature>
<comment type="caution">
    <text evidence="7">The sequence shown here is derived from an EMBL/GenBank/DDBJ whole genome shotgun (WGS) entry which is preliminary data.</text>
</comment>
<gene>
    <name evidence="7" type="ORF">CYMTET_36501</name>
</gene>
<dbReference type="GO" id="GO:0016787">
    <property type="term" value="F:hydrolase activity"/>
    <property type="evidence" value="ECO:0007669"/>
    <property type="project" value="UniProtKB-KW"/>
</dbReference>
<evidence type="ECO:0000313" key="7">
    <source>
        <dbReference type="EMBL" id="KAK3254280.1"/>
    </source>
</evidence>
<proteinExistence type="predicted"/>
<name>A0AAE0CI30_9CHLO</name>
<sequence>MAGRAGRRGYDEEGYVVVVQSPFESPEDCMKILRKGADTVESQFTPSYGMVTLSSPSIRMALSTRLQVFCGRMEGLERFSRAYSLEEAEALIRCSFGNYLKTVRQDRRHVELERQETELEELEEAMSSNDGAPPGVNAESWITAMKMQERLVEEKRALRALREQAANTFTQGVAERLPFCHLPACACVRLGSVHKLPPRSLAQAQDVHLPVLLLHTTDPSTPSLASFTALGADNRRAPPPSPSPFLFIPLDFTVLQGLQHRAAPQPTHFPGERDDASPSIRRLRSRGIPSDGCVHGGCLWMWGPSE</sequence>
<evidence type="ECO:0000256" key="3">
    <source>
        <dbReference type="ARBA" id="ARBA00022806"/>
    </source>
</evidence>
<keyword evidence="2" id="KW-0378">Hydrolase</keyword>
<dbReference type="InterPro" id="IPR027417">
    <property type="entry name" value="P-loop_NTPase"/>
</dbReference>
<dbReference type="PANTHER" id="PTHR12131:SF1">
    <property type="entry name" value="ATP-DEPENDENT RNA HELICASE SUPV3L1, MITOCHONDRIAL-RELATED"/>
    <property type="match status" value="1"/>
</dbReference>
<feature type="coiled-coil region" evidence="5">
    <location>
        <begin position="100"/>
        <end position="168"/>
    </location>
</feature>
<dbReference type="Gene3D" id="3.40.50.300">
    <property type="entry name" value="P-loop containing nucleotide triphosphate hydrolases"/>
    <property type="match status" value="1"/>
</dbReference>
<evidence type="ECO:0000256" key="4">
    <source>
        <dbReference type="ARBA" id="ARBA00022840"/>
    </source>
</evidence>
<keyword evidence="1" id="KW-0547">Nucleotide-binding</keyword>
<dbReference type="AlphaFoldDB" id="A0AAE0CI30"/>
<dbReference type="GO" id="GO:0070478">
    <property type="term" value="P:nuclear-transcribed mRNA catabolic process, 3'-5' exonucleolytic nonsense-mediated decay"/>
    <property type="evidence" value="ECO:0007669"/>
    <property type="project" value="TreeGrafter"/>
</dbReference>
<accession>A0AAE0CI30</accession>
<evidence type="ECO:0000256" key="5">
    <source>
        <dbReference type="SAM" id="Coils"/>
    </source>
</evidence>
<dbReference type="GO" id="GO:0055087">
    <property type="term" value="C:Ski complex"/>
    <property type="evidence" value="ECO:0007669"/>
    <property type="project" value="TreeGrafter"/>
</dbReference>
<keyword evidence="3" id="KW-0347">Helicase</keyword>
<evidence type="ECO:0000256" key="1">
    <source>
        <dbReference type="ARBA" id="ARBA00022741"/>
    </source>
</evidence>
<dbReference type="PANTHER" id="PTHR12131">
    <property type="entry name" value="ATP-DEPENDENT RNA AND DNA HELICASE"/>
    <property type="match status" value="1"/>
</dbReference>
<evidence type="ECO:0000256" key="2">
    <source>
        <dbReference type="ARBA" id="ARBA00022801"/>
    </source>
</evidence>
<protein>
    <submittedName>
        <fullName evidence="7">Uncharacterized protein</fullName>
    </submittedName>
</protein>
<evidence type="ECO:0000313" key="8">
    <source>
        <dbReference type="Proteomes" id="UP001190700"/>
    </source>
</evidence>
<keyword evidence="5" id="KW-0175">Coiled coil</keyword>
<organism evidence="7 8">
    <name type="scientific">Cymbomonas tetramitiformis</name>
    <dbReference type="NCBI Taxonomy" id="36881"/>
    <lineage>
        <taxon>Eukaryota</taxon>
        <taxon>Viridiplantae</taxon>
        <taxon>Chlorophyta</taxon>
        <taxon>Pyramimonadophyceae</taxon>
        <taxon>Pyramimonadales</taxon>
        <taxon>Pyramimonadaceae</taxon>
        <taxon>Cymbomonas</taxon>
    </lineage>
</organism>
<dbReference type="GO" id="GO:0004386">
    <property type="term" value="F:helicase activity"/>
    <property type="evidence" value="ECO:0007669"/>
    <property type="project" value="UniProtKB-KW"/>
</dbReference>
<dbReference type="InterPro" id="IPR050699">
    <property type="entry name" value="RNA-DNA_Helicase"/>
</dbReference>
<dbReference type="EMBL" id="LGRX02023807">
    <property type="protein sequence ID" value="KAK3254280.1"/>
    <property type="molecule type" value="Genomic_DNA"/>
</dbReference>
<dbReference type="GO" id="GO:0005524">
    <property type="term" value="F:ATP binding"/>
    <property type="evidence" value="ECO:0007669"/>
    <property type="project" value="UniProtKB-KW"/>
</dbReference>
<keyword evidence="8" id="KW-1185">Reference proteome</keyword>